<proteinExistence type="predicted"/>
<sequence length="85" mass="8754">MTVGGFGFPVADKDGNTPAFVASWRDNAAEEGSANARLIAAAPDMLAALKAAERWMSGEGIATDALDMVRAAIARAEGRTSDEVA</sequence>
<keyword evidence="2" id="KW-1185">Reference proteome</keyword>
<gene>
    <name evidence="1" type="ORF">ACFSNC_18285</name>
</gene>
<dbReference type="EMBL" id="JBHUHD010000001">
    <property type="protein sequence ID" value="MFD2142359.1"/>
    <property type="molecule type" value="Genomic_DNA"/>
</dbReference>
<evidence type="ECO:0000313" key="1">
    <source>
        <dbReference type="EMBL" id="MFD2142359.1"/>
    </source>
</evidence>
<organism evidence="1 2">
    <name type="scientific">Ancylobacter oerskovii</name>
    <dbReference type="NCBI Taxonomy" id="459519"/>
    <lineage>
        <taxon>Bacteria</taxon>
        <taxon>Pseudomonadati</taxon>
        <taxon>Pseudomonadota</taxon>
        <taxon>Alphaproteobacteria</taxon>
        <taxon>Hyphomicrobiales</taxon>
        <taxon>Xanthobacteraceae</taxon>
        <taxon>Ancylobacter</taxon>
    </lineage>
</organism>
<comment type="caution">
    <text evidence="1">The sequence shown here is derived from an EMBL/GenBank/DDBJ whole genome shotgun (WGS) entry which is preliminary data.</text>
</comment>
<reference evidence="2" key="1">
    <citation type="journal article" date="2019" name="Int. J. Syst. Evol. Microbiol.">
        <title>The Global Catalogue of Microorganisms (GCM) 10K type strain sequencing project: providing services to taxonomists for standard genome sequencing and annotation.</title>
        <authorList>
            <consortium name="The Broad Institute Genomics Platform"/>
            <consortium name="The Broad Institute Genome Sequencing Center for Infectious Disease"/>
            <person name="Wu L."/>
            <person name="Ma J."/>
        </authorList>
    </citation>
    <scope>NUCLEOTIDE SEQUENCE [LARGE SCALE GENOMIC DNA]</scope>
    <source>
        <strain evidence="2">CCM 7435</strain>
    </source>
</reference>
<dbReference type="RefSeq" id="WP_378296699.1">
    <property type="nucleotide sequence ID" value="NZ_JBHUHD010000001.1"/>
</dbReference>
<protein>
    <submittedName>
        <fullName evidence="1">Uncharacterized protein</fullName>
    </submittedName>
</protein>
<name>A0ABW4Z1G8_9HYPH</name>
<evidence type="ECO:0000313" key="2">
    <source>
        <dbReference type="Proteomes" id="UP001597299"/>
    </source>
</evidence>
<dbReference type="Proteomes" id="UP001597299">
    <property type="component" value="Unassembled WGS sequence"/>
</dbReference>
<accession>A0ABW4Z1G8</accession>